<evidence type="ECO:0000313" key="9">
    <source>
        <dbReference type="EMBL" id="MFC7344176.1"/>
    </source>
</evidence>
<evidence type="ECO:0000256" key="6">
    <source>
        <dbReference type="ARBA" id="ARBA00023136"/>
    </source>
</evidence>
<sequence>MTALLFTALLLVLIMLRVPVSFAVLLTGILGLLHLGTGQQTIGVLETAAPSSVMSYTLSAAPLFVFMAHLILMSGLVDALFSAARVLVGRVRGGTAVASVAAGTAFAAVSGSSTASAATLASTSSDQLVRDGYAPRTATGLIAVVGTLAAMIPPSVILVFYAITAEESVGDTIVAAVTPGLLVALALVGALYLLVALRPHDVPRGEASTLAAKSRALLPALPILVLFGAVVGAIYTGVATPTEAAAIGCLAAFVLAALRGRVNGPALTKAVVDTVKTSAMIFAVIIGAEVFGHFLTETRVADSLVAAISGLALPAAVIMLMIGAVYVVLGFFMDQIAIIALTVPVVLPIVTELGYDPIWFGIFVVLLAEVGMVSPPMGLNVFVVSRVTGRAPGEVFRGALPFAGAILMIGILLVLFPELVLWVLE</sequence>
<dbReference type="Proteomes" id="UP001596504">
    <property type="component" value="Unassembled WGS sequence"/>
</dbReference>
<feature type="transmembrane region" description="Helical" evidence="7">
    <location>
        <begin position="140"/>
        <end position="161"/>
    </location>
</feature>
<dbReference type="Pfam" id="PF06808">
    <property type="entry name" value="DctM"/>
    <property type="match status" value="1"/>
</dbReference>
<feature type="transmembrane region" description="Helical" evidence="7">
    <location>
        <begin position="60"/>
        <end position="81"/>
    </location>
</feature>
<feature type="transmembrane region" description="Helical" evidence="7">
    <location>
        <begin position="274"/>
        <end position="295"/>
    </location>
</feature>
<feature type="transmembrane region" description="Helical" evidence="7">
    <location>
        <begin position="361"/>
        <end position="383"/>
    </location>
</feature>
<proteinExistence type="predicted"/>
<evidence type="ECO:0000256" key="3">
    <source>
        <dbReference type="ARBA" id="ARBA00022519"/>
    </source>
</evidence>
<comment type="subcellular location">
    <subcellularLocation>
        <location evidence="1">Cell inner membrane</location>
        <topology evidence="1">Multi-pass membrane protein</topology>
    </subcellularLocation>
</comment>
<evidence type="ECO:0000259" key="8">
    <source>
        <dbReference type="Pfam" id="PF06808"/>
    </source>
</evidence>
<dbReference type="NCBIfam" id="TIGR00786">
    <property type="entry name" value="dctM"/>
    <property type="match status" value="1"/>
</dbReference>
<dbReference type="PANTHER" id="PTHR33362:SF5">
    <property type="entry name" value="C4-DICARBOXYLATE TRAP TRANSPORTER LARGE PERMEASE PROTEIN DCTM"/>
    <property type="match status" value="1"/>
</dbReference>
<dbReference type="PANTHER" id="PTHR33362">
    <property type="entry name" value="SIALIC ACID TRAP TRANSPORTER PERMEASE PROTEIN SIAT-RELATED"/>
    <property type="match status" value="1"/>
</dbReference>
<accession>A0ABW2LNQ8</accession>
<evidence type="ECO:0000313" key="10">
    <source>
        <dbReference type="Proteomes" id="UP001596504"/>
    </source>
</evidence>
<protein>
    <submittedName>
        <fullName evidence="9">TRAP transporter large permease</fullName>
    </submittedName>
</protein>
<evidence type="ECO:0000256" key="7">
    <source>
        <dbReference type="SAM" id="Phobius"/>
    </source>
</evidence>
<keyword evidence="6 7" id="KW-0472">Membrane</keyword>
<name>A0ABW2LNQ8_9PSEU</name>
<keyword evidence="10" id="KW-1185">Reference proteome</keyword>
<feature type="transmembrane region" description="Helical" evidence="7">
    <location>
        <begin position="307"/>
        <end position="329"/>
    </location>
</feature>
<feature type="transmembrane region" description="Helical" evidence="7">
    <location>
        <begin position="244"/>
        <end position="262"/>
    </location>
</feature>
<feature type="transmembrane region" description="Helical" evidence="7">
    <location>
        <begin position="216"/>
        <end position="238"/>
    </location>
</feature>
<feature type="domain" description="TRAP C4-dicarboxylate transport system permease DctM subunit" evidence="8">
    <location>
        <begin position="8"/>
        <end position="419"/>
    </location>
</feature>
<evidence type="ECO:0000256" key="2">
    <source>
        <dbReference type="ARBA" id="ARBA00022475"/>
    </source>
</evidence>
<comment type="caution">
    <text evidence="9">The sequence shown here is derived from an EMBL/GenBank/DDBJ whole genome shotgun (WGS) entry which is preliminary data.</text>
</comment>
<evidence type="ECO:0000256" key="5">
    <source>
        <dbReference type="ARBA" id="ARBA00022989"/>
    </source>
</evidence>
<dbReference type="PIRSF" id="PIRSF006066">
    <property type="entry name" value="HI0050"/>
    <property type="match status" value="1"/>
</dbReference>
<organism evidence="9 10">
    <name type="scientific">Saccharopolyspora griseoalba</name>
    <dbReference type="NCBI Taxonomy" id="1431848"/>
    <lineage>
        <taxon>Bacteria</taxon>
        <taxon>Bacillati</taxon>
        <taxon>Actinomycetota</taxon>
        <taxon>Actinomycetes</taxon>
        <taxon>Pseudonocardiales</taxon>
        <taxon>Pseudonocardiaceae</taxon>
        <taxon>Saccharopolyspora</taxon>
    </lineage>
</organism>
<evidence type="ECO:0000256" key="1">
    <source>
        <dbReference type="ARBA" id="ARBA00004429"/>
    </source>
</evidence>
<reference evidence="10" key="1">
    <citation type="journal article" date="2019" name="Int. J. Syst. Evol. Microbiol.">
        <title>The Global Catalogue of Microorganisms (GCM) 10K type strain sequencing project: providing services to taxonomists for standard genome sequencing and annotation.</title>
        <authorList>
            <consortium name="The Broad Institute Genomics Platform"/>
            <consortium name="The Broad Institute Genome Sequencing Center for Infectious Disease"/>
            <person name="Wu L."/>
            <person name="Ma J."/>
        </authorList>
    </citation>
    <scope>NUCLEOTIDE SEQUENCE [LARGE SCALE GENOMIC DNA]</scope>
    <source>
        <strain evidence="10">WLHS5</strain>
    </source>
</reference>
<feature type="transmembrane region" description="Helical" evidence="7">
    <location>
        <begin position="395"/>
        <end position="416"/>
    </location>
</feature>
<keyword evidence="2" id="KW-1003">Cell membrane</keyword>
<keyword evidence="5 7" id="KW-1133">Transmembrane helix</keyword>
<dbReference type="InterPro" id="IPR004681">
    <property type="entry name" value="TRAP_DctM"/>
</dbReference>
<feature type="transmembrane region" description="Helical" evidence="7">
    <location>
        <begin position="336"/>
        <end position="355"/>
    </location>
</feature>
<feature type="transmembrane region" description="Helical" evidence="7">
    <location>
        <begin position="173"/>
        <end position="195"/>
    </location>
</feature>
<dbReference type="EMBL" id="JBHTCJ010000014">
    <property type="protein sequence ID" value="MFC7344176.1"/>
    <property type="molecule type" value="Genomic_DNA"/>
</dbReference>
<keyword evidence="3" id="KW-0997">Cell inner membrane</keyword>
<gene>
    <name evidence="9" type="ORF">ACFQRI_22440</name>
</gene>
<evidence type="ECO:0000256" key="4">
    <source>
        <dbReference type="ARBA" id="ARBA00022692"/>
    </source>
</evidence>
<keyword evidence="4 7" id="KW-0812">Transmembrane</keyword>
<dbReference type="RefSeq" id="WP_380671725.1">
    <property type="nucleotide sequence ID" value="NZ_JBHTCJ010000014.1"/>
</dbReference>
<dbReference type="InterPro" id="IPR010656">
    <property type="entry name" value="DctM"/>
</dbReference>